<dbReference type="InterPro" id="IPR010559">
    <property type="entry name" value="Sig_transdc_His_kin_internal"/>
</dbReference>
<feature type="domain" description="Signal transduction histidine kinase internal region" evidence="2">
    <location>
        <begin position="159"/>
        <end position="235"/>
    </location>
</feature>
<dbReference type="EMBL" id="VOEI01000004">
    <property type="protein sequence ID" value="TWR25395.1"/>
    <property type="molecule type" value="Genomic_DNA"/>
</dbReference>
<comment type="caution">
    <text evidence="3">The sequence shown here is derived from an EMBL/GenBank/DDBJ whole genome shotgun (WGS) entry which is preliminary data.</text>
</comment>
<dbReference type="PANTHER" id="PTHR34220:SF7">
    <property type="entry name" value="SENSOR HISTIDINE KINASE YPDA"/>
    <property type="match status" value="1"/>
</dbReference>
<protein>
    <submittedName>
        <fullName evidence="3">Sensor histidine kinase</fullName>
    </submittedName>
</protein>
<evidence type="ECO:0000313" key="3">
    <source>
        <dbReference type="EMBL" id="TWR25395.1"/>
    </source>
</evidence>
<dbReference type="InterPro" id="IPR050640">
    <property type="entry name" value="Bact_2-comp_sensor_kinase"/>
</dbReference>
<evidence type="ECO:0000313" key="4">
    <source>
        <dbReference type="Proteomes" id="UP000318010"/>
    </source>
</evidence>
<dbReference type="Proteomes" id="UP000318010">
    <property type="component" value="Unassembled WGS sequence"/>
</dbReference>
<keyword evidence="1" id="KW-1133">Transmembrane helix</keyword>
<feature type="transmembrane region" description="Helical" evidence="1">
    <location>
        <begin position="119"/>
        <end position="138"/>
    </location>
</feature>
<dbReference type="GO" id="GO:0000155">
    <property type="term" value="F:phosphorelay sensor kinase activity"/>
    <property type="evidence" value="ECO:0007669"/>
    <property type="project" value="InterPro"/>
</dbReference>
<keyword evidence="1" id="KW-0472">Membrane</keyword>
<dbReference type="AlphaFoldDB" id="A0A563U179"/>
<feature type="transmembrane region" description="Helical" evidence="1">
    <location>
        <begin position="43"/>
        <end position="62"/>
    </location>
</feature>
<dbReference type="PANTHER" id="PTHR34220">
    <property type="entry name" value="SENSOR HISTIDINE KINASE YPDA"/>
    <property type="match status" value="1"/>
</dbReference>
<keyword evidence="3" id="KW-0418">Kinase</keyword>
<proteinExistence type="predicted"/>
<dbReference type="InterPro" id="IPR036890">
    <property type="entry name" value="HATPase_C_sf"/>
</dbReference>
<dbReference type="Pfam" id="PF06580">
    <property type="entry name" value="His_kinase"/>
    <property type="match status" value="1"/>
</dbReference>
<reference evidence="3 4" key="1">
    <citation type="submission" date="2019-07" db="EMBL/GenBank/DDBJ databases">
        <authorList>
            <person name="Kim J."/>
        </authorList>
    </citation>
    <scope>NUCLEOTIDE SEQUENCE [LARGE SCALE GENOMIC DNA]</scope>
    <source>
        <strain evidence="3 4">MJ1a</strain>
    </source>
</reference>
<keyword evidence="4" id="KW-1185">Reference proteome</keyword>
<feature type="transmembrane region" description="Helical" evidence="1">
    <location>
        <begin position="69"/>
        <end position="88"/>
    </location>
</feature>
<dbReference type="OrthoDB" id="9792992at2"/>
<sequence>MISRRYTKLFVSPQFWVMVFLLAFVCTPLIYPVKFPVQFWVKQGFGFAIWSGVFFLSGHVLAPKVIFKGQILLSIIIVIALMIGVVWLDTKLDETLHLQQAMDKTFGKKQHGVPHLGNFITLVVTLLLIGIGTIAAVVRRFQADKIREQALEQEKVISELSFLKTQINPHFFFNVLNTIYALIGSNNANAAQESVYTLSHMMRYVLYETKHDQTTLTKEIAFISDYIKLMQLRLLESVQVIFEKPSNPTDTRLSPMLFLPYIENAFKHGVSSLYPSYVYIELVQIDKELMFEIRNSLFNEQPEDKEESNGIGLKNTKRRLDLLYPNRYSLQIDKNEDAREFVVKLKLELQ</sequence>
<organism evidence="3 4">
    <name type="scientific">Mucilaginibacter achroorhodeus</name>
    <dbReference type="NCBI Taxonomy" id="2599294"/>
    <lineage>
        <taxon>Bacteria</taxon>
        <taxon>Pseudomonadati</taxon>
        <taxon>Bacteroidota</taxon>
        <taxon>Sphingobacteriia</taxon>
        <taxon>Sphingobacteriales</taxon>
        <taxon>Sphingobacteriaceae</taxon>
        <taxon>Mucilaginibacter</taxon>
    </lineage>
</organism>
<keyword evidence="1" id="KW-0812">Transmembrane</keyword>
<evidence type="ECO:0000256" key="1">
    <source>
        <dbReference type="SAM" id="Phobius"/>
    </source>
</evidence>
<evidence type="ECO:0000259" key="2">
    <source>
        <dbReference type="Pfam" id="PF06580"/>
    </source>
</evidence>
<dbReference type="RefSeq" id="WP_146271837.1">
    <property type="nucleotide sequence ID" value="NZ_VOEI01000004.1"/>
</dbReference>
<accession>A0A563U179</accession>
<name>A0A563U179_9SPHI</name>
<feature type="transmembrane region" description="Helical" evidence="1">
    <location>
        <begin position="9"/>
        <end position="31"/>
    </location>
</feature>
<dbReference type="GO" id="GO:0016020">
    <property type="term" value="C:membrane"/>
    <property type="evidence" value="ECO:0007669"/>
    <property type="project" value="InterPro"/>
</dbReference>
<keyword evidence="3" id="KW-0808">Transferase</keyword>
<gene>
    <name evidence="3" type="ORF">FPZ42_12395</name>
</gene>
<dbReference type="Gene3D" id="3.30.565.10">
    <property type="entry name" value="Histidine kinase-like ATPase, C-terminal domain"/>
    <property type="match status" value="1"/>
</dbReference>